<dbReference type="Gramene" id="AET4Gv20818800.13">
    <property type="protein sequence ID" value="AET4Gv20818800.13"/>
    <property type="gene ID" value="AET4Gv20818800"/>
</dbReference>
<organism evidence="3 4">
    <name type="scientific">Aegilops tauschii subsp. strangulata</name>
    <name type="common">Goatgrass</name>
    <dbReference type="NCBI Taxonomy" id="200361"/>
    <lineage>
        <taxon>Eukaryota</taxon>
        <taxon>Viridiplantae</taxon>
        <taxon>Streptophyta</taxon>
        <taxon>Embryophyta</taxon>
        <taxon>Tracheophyta</taxon>
        <taxon>Spermatophyta</taxon>
        <taxon>Magnoliopsida</taxon>
        <taxon>Liliopsida</taxon>
        <taxon>Poales</taxon>
        <taxon>Poaceae</taxon>
        <taxon>BOP clade</taxon>
        <taxon>Pooideae</taxon>
        <taxon>Triticodae</taxon>
        <taxon>Triticeae</taxon>
        <taxon>Triticinae</taxon>
        <taxon>Aegilops</taxon>
    </lineage>
</organism>
<dbReference type="Gene3D" id="3.40.47.10">
    <property type="match status" value="1"/>
</dbReference>
<proteinExistence type="predicted"/>
<reference evidence="4" key="1">
    <citation type="journal article" date="2014" name="Science">
        <title>Ancient hybridizations among the ancestral genomes of bread wheat.</title>
        <authorList>
            <consortium name="International Wheat Genome Sequencing Consortium,"/>
            <person name="Marcussen T."/>
            <person name="Sandve S.R."/>
            <person name="Heier L."/>
            <person name="Spannagl M."/>
            <person name="Pfeifer M."/>
            <person name="Jakobsen K.S."/>
            <person name="Wulff B.B."/>
            <person name="Steuernagel B."/>
            <person name="Mayer K.F."/>
            <person name="Olsen O.A."/>
        </authorList>
    </citation>
    <scope>NUCLEOTIDE SEQUENCE [LARGE SCALE GENOMIC DNA]</scope>
    <source>
        <strain evidence="4">cv. AL8/78</strain>
    </source>
</reference>
<keyword evidence="4" id="KW-1185">Reference proteome</keyword>
<dbReference type="PANTHER" id="PTHR43323">
    <property type="entry name" value="3-HYDROXY-3-METHYLGLUTARYL COENZYME A SYNTHASE"/>
    <property type="match status" value="1"/>
</dbReference>
<dbReference type="Proteomes" id="UP000015105">
    <property type="component" value="Chromosome 4D"/>
</dbReference>
<reference evidence="3" key="4">
    <citation type="submission" date="2019-03" db="UniProtKB">
        <authorList>
            <consortium name="EnsemblPlants"/>
        </authorList>
    </citation>
    <scope>IDENTIFICATION</scope>
</reference>
<evidence type="ECO:0000313" key="4">
    <source>
        <dbReference type="Proteomes" id="UP000015105"/>
    </source>
</evidence>
<evidence type="ECO:0000256" key="1">
    <source>
        <dbReference type="ARBA" id="ARBA00022679"/>
    </source>
</evidence>
<dbReference type="InterPro" id="IPR016039">
    <property type="entry name" value="Thiolase-like"/>
</dbReference>
<dbReference type="GO" id="GO:0004421">
    <property type="term" value="F:hydroxymethylglutaryl-CoA synthase activity"/>
    <property type="evidence" value="ECO:0007669"/>
    <property type="project" value="TreeGrafter"/>
</dbReference>
<accession>A0A453J787</accession>
<reference evidence="3" key="3">
    <citation type="journal article" date="2017" name="Nature">
        <title>Genome sequence of the progenitor of the wheat D genome Aegilops tauschii.</title>
        <authorList>
            <person name="Luo M.C."/>
            <person name="Gu Y.Q."/>
            <person name="Puiu D."/>
            <person name="Wang H."/>
            <person name="Twardziok S.O."/>
            <person name="Deal K.R."/>
            <person name="Huo N."/>
            <person name="Zhu T."/>
            <person name="Wang L."/>
            <person name="Wang Y."/>
            <person name="McGuire P.E."/>
            <person name="Liu S."/>
            <person name="Long H."/>
            <person name="Ramasamy R.K."/>
            <person name="Rodriguez J.C."/>
            <person name="Van S.L."/>
            <person name="Yuan L."/>
            <person name="Wang Z."/>
            <person name="Xia Z."/>
            <person name="Xiao L."/>
            <person name="Anderson O.D."/>
            <person name="Ouyang S."/>
            <person name="Liang Y."/>
            <person name="Zimin A.V."/>
            <person name="Pertea G."/>
            <person name="Qi P."/>
            <person name="Bennetzen J.L."/>
            <person name="Dai X."/>
            <person name="Dawson M.W."/>
            <person name="Muller H.G."/>
            <person name="Kugler K."/>
            <person name="Rivarola-Duarte L."/>
            <person name="Spannagl M."/>
            <person name="Mayer K.F.X."/>
            <person name="Lu F.H."/>
            <person name="Bevan M.W."/>
            <person name="Leroy P."/>
            <person name="Li P."/>
            <person name="You F.M."/>
            <person name="Sun Q."/>
            <person name="Liu Z."/>
            <person name="Lyons E."/>
            <person name="Wicker T."/>
            <person name="Salzberg S.L."/>
            <person name="Devos K.M."/>
            <person name="Dvorak J."/>
        </authorList>
    </citation>
    <scope>NUCLEOTIDE SEQUENCE [LARGE SCALE GENOMIC DNA]</scope>
    <source>
        <strain evidence="3">cv. AL8/78</strain>
    </source>
</reference>
<reference evidence="4" key="2">
    <citation type="journal article" date="2017" name="Nat. Plants">
        <title>The Aegilops tauschii genome reveals multiple impacts of transposons.</title>
        <authorList>
            <person name="Zhao G."/>
            <person name="Zou C."/>
            <person name="Li K."/>
            <person name="Wang K."/>
            <person name="Li T."/>
            <person name="Gao L."/>
            <person name="Zhang X."/>
            <person name="Wang H."/>
            <person name="Yang Z."/>
            <person name="Liu X."/>
            <person name="Jiang W."/>
            <person name="Mao L."/>
            <person name="Kong X."/>
            <person name="Jiao Y."/>
            <person name="Jia J."/>
        </authorList>
    </citation>
    <scope>NUCLEOTIDE SEQUENCE [LARGE SCALE GENOMIC DNA]</scope>
    <source>
        <strain evidence="4">cv. AL8/78</strain>
    </source>
</reference>
<protein>
    <recommendedName>
        <fullName evidence="2">Hydroxymethylglutaryl-coenzyme A synthase N-terminal domain-containing protein</fullName>
    </recommendedName>
</protein>
<sequence>TVVKTLLKNYNIDPKCIGRLEVGSETVIDKSKSIKTWLMQIFEV</sequence>
<dbReference type="InterPro" id="IPR013528">
    <property type="entry name" value="HMG_CoA_synth_N"/>
</dbReference>
<dbReference type="EnsemblPlants" id="AET4Gv20818800.13">
    <property type="protein sequence ID" value="AET4Gv20818800.13"/>
    <property type="gene ID" value="AET4Gv20818800"/>
</dbReference>
<reference evidence="3" key="5">
    <citation type="journal article" date="2021" name="G3 (Bethesda)">
        <title>Aegilops tauschii genome assembly Aet v5.0 features greater sequence contiguity and improved annotation.</title>
        <authorList>
            <person name="Wang L."/>
            <person name="Zhu T."/>
            <person name="Rodriguez J.C."/>
            <person name="Deal K.R."/>
            <person name="Dubcovsky J."/>
            <person name="McGuire P.E."/>
            <person name="Lux T."/>
            <person name="Spannagl M."/>
            <person name="Mayer K.F.X."/>
            <person name="Baldrich P."/>
            <person name="Meyers B.C."/>
            <person name="Huo N."/>
            <person name="Gu Y.Q."/>
            <person name="Zhou H."/>
            <person name="Devos K.M."/>
            <person name="Bennetzen J.L."/>
            <person name="Unver T."/>
            <person name="Budak H."/>
            <person name="Gulick P.J."/>
            <person name="Galiba G."/>
            <person name="Kalapos B."/>
            <person name="Nelson D.R."/>
            <person name="Li P."/>
            <person name="You F.M."/>
            <person name="Luo M.C."/>
            <person name="Dvorak J."/>
        </authorList>
    </citation>
    <scope>NUCLEOTIDE SEQUENCE [LARGE SCALE GENOMIC DNA]</scope>
    <source>
        <strain evidence="3">cv. AL8/78</strain>
    </source>
</reference>
<dbReference type="GO" id="GO:0010142">
    <property type="term" value="P:farnesyl diphosphate biosynthetic process, mevalonate pathway"/>
    <property type="evidence" value="ECO:0007669"/>
    <property type="project" value="TreeGrafter"/>
</dbReference>
<keyword evidence="1" id="KW-0808">Transferase</keyword>
<dbReference type="Pfam" id="PF01154">
    <property type="entry name" value="HMG_CoA_synt_N"/>
    <property type="match status" value="1"/>
</dbReference>
<feature type="domain" description="Hydroxymethylglutaryl-coenzyme A synthase N-terminal" evidence="2">
    <location>
        <begin position="1"/>
        <end position="43"/>
    </location>
</feature>
<evidence type="ECO:0000313" key="3">
    <source>
        <dbReference type="EnsemblPlants" id="AET4Gv20818800.13"/>
    </source>
</evidence>
<evidence type="ECO:0000259" key="2">
    <source>
        <dbReference type="Pfam" id="PF01154"/>
    </source>
</evidence>
<dbReference type="AlphaFoldDB" id="A0A453J787"/>
<name>A0A453J787_AEGTS</name>
<dbReference type="PANTHER" id="PTHR43323:SF6">
    <property type="entry name" value="HYDROXYMETHYLGLUTARYL-COA SYNTHASE"/>
    <property type="match status" value="1"/>
</dbReference>
<dbReference type="GO" id="GO:0006084">
    <property type="term" value="P:acetyl-CoA metabolic process"/>
    <property type="evidence" value="ECO:0007669"/>
    <property type="project" value="TreeGrafter"/>
</dbReference>